<proteinExistence type="inferred from homology"/>
<organism evidence="12 13">
    <name type="scientific">Miscanthus lutarioriparius</name>
    <dbReference type="NCBI Taxonomy" id="422564"/>
    <lineage>
        <taxon>Eukaryota</taxon>
        <taxon>Viridiplantae</taxon>
        <taxon>Streptophyta</taxon>
        <taxon>Embryophyta</taxon>
        <taxon>Tracheophyta</taxon>
        <taxon>Spermatophyta</taxon>
        <taxon>Magnoliopsida</taxon>
        <taxon>Liliopsida</taxon>
        <taxon>Poales</taxon>
        <taxon>Poaceae</taxon>
        <taxon>PACMAD clade</taxon>
        <taxon>Panicoideae</taxon>
        <taxon>Andropogonodae</taxon>
        <taxon>Andropogoneae</taxon>
        <taxon>Saccharinae</taxon>
        <taxon>Miscanthus</taxon>
    </lineage>
</organism>
<dbReference type="Proteomes" id="UP000604825">
    <property type="component" value="Unassembled WGS sequence"/>
</dbReference>
<dbReference type="PANTHER" id="PTHR31384">
    <property type="entry name" value="AUXIN RESPONSE FACTOR 4-RELATED"/>
    <property type="match status" value="1"/>
</dbReference>
<feature type="region of interest" description="Disordered" evidence="10">
    <location>
        <begin position="1"/>
        <end position="42"/>
    </location>
</feature>
<accession>A0A811RSR5</accession>
<dbReference type="InterPro" id="IPR015300">
    <property type="entry name" value="DNA-bd_pseudobarrel_sf"/>
</dbReference>
<comment type="function">
    <text evidence="1 9">Auxin response factors (ARFs) are transcriptional factors that bind specifically to the DNA sequence 5'-TGTCTC-3' found in the auxin-responsive promoter elements (AuxREs).</text>
</comment>
<dbReference type="InterPro" id="IPR010525">
    <property type="entry name" value="ARF_dom"/>
</dbReference>
<evidence type="ECO:0000256" key="2">
    <source>
        <dbReference type="ARBA" id="ARBA00004123"/>
    </source>
</evidence>
<dbReference type="Pfam" id="PF06507">
    <property type="entry name" value="ARF_AD"/>
    <property type="match status" value="1"/>
</dbReference>
<dbReference type="SMART" id="SM01019">
    <property type="entry name" value="B3"/>
    <property type="match status" value="1"/>
</dbReference>
<sequence length="794" mass="87004">MAGIDLNDTVEEDEEEAEPGNACSQQSPTSSAATPPPPQPRPGAAVCLELWHACAGPVAPLPRKGSVVVYLPQGHLEHLGDAAGGGAPAPAALPPHVFCRVVDVTLHADASTDEVYTQLALLAENEDVARRLRGGSEDGSAGDGDDGETVKQRFLRMPHMFCKTLTASDTSTHGGFSVPRRAAEDCFPPLDYSQQRPSQELVAKDLHGTEWRFRHIYRGQPRRHLLTTGWSAFINKKKLVSGDAVLFLRGDDGELRLGVRRAAQLKSGSAFPALYNQCSNLGSLANIAHAVATKSVFHIYYNPRLSQSEFIIPYSKFMKSFSQQISAGSRFKMRYESDDASERRCTGIIAGIGDADPMWRGSKWKSLMVRWDDDVDFRRPNRISPWEIELTSSVSGSHMSAPNAKRLKPCLPPDYLVPNGSGGPDFAESAQFHKVLQGQELLGYRTHDNAAVATSQPCEARNMQYIDERSCSNNVSNSVPGVPRIGVRTPLGNPRFSYHCSGFGESPRFQKVLQGQEVFHPYRGTLVDASLRNSGFHQQGGSHVPTQASKWHPQLHGCAFRGPQAPAIPSQSSSPPSVLMFQRENPKLSPFEFGHCHLDKNEDRRAMFGHAGGIGGTERTMMLQAHVSGGMGNRDVTIEKFHPTIAVGKDGSDNREVSKNSCKIFGISLTEKVPAIKEDCGDTSYPSPFLSLKQQVPKSLGNSCATIHEQRPVVGRAVLRSVDSLKWLMIRYHEDGWIEDADQTCILVVVVRALCMTTVSAPCYQHLLLLTTCLYVYKPYAMANLFIEGLFALA</sequence>
<evidence type="ECO:0000313" key="12">
    <source>
        <dbReference type="EMBL" id="CAD6332857.1"/>
    </source>
</evidence>
<evidence type="ECO:0000256" key="9">
    <source>
        <dbReference type="RuleBase" id="RU004561"/>
    </source>
</evidence>
<comment type="similarity">
    <text evidence="3 9">Belongs to the ARF family.</text>
</comment>
<dbReference type="InterPro" id="IPR044835">
    <property type="entry name" value="ARF_plant"/>
</dbReference>
<keyword evidence="8 9" id="KW-0927">Auxin signaling pathway</keyword>
<comment type="caution">
    <text evidence="12">The sequence shown here is derived from an EMBL/GenBank/DDBJ whole genome shotgun (WGS) entry which is preliminary data.</text>
</comment>
<feature type="compositionally biased region" description="Acidic residues" evidence="10">
    <location>
        <begin position="8"/>
        <end position="18"/>
    </location>
</feature>
<dbReference type="GO" id="GO:0009734">
    <property type="term" value="P:auxin-activated signaling pathway"/>
    <property type="evidence" value="ECO:0007669"/>
    <property type="project" value="UniProtKB-KW"/>
</dbReference>
<dbReference type="Gene3D" id="2.30.30.1040">
    <property type="match status" value="1"/>
</dbReference>
<evidence type="ECO:0000256" key="1">
    <source>
        <dbReference type="ARBA" id="ARBA00003182"/>
    </source>
</evidence>
<evidence type="ECO:0000256" key="4">
    <source>
        <dbReference type="ARBA" id="ARBA00023015"/>
    </source>
</evidence>
<evidence type="ECO:0000256" key="3">
    <source>
        <dbReference type="ARBA" id="ARBA00007853"/>
    </source>
</evidence>
<name>A0A811RSR5_9POAL</name>
<comment type="subunit">
    <text evidence="9">Homodimers and heterodimers.</text>
</comment>
<evidence type="ECO:0000256" key="5">
    <source>
        <dbReference type="ARBA" id="ARBA00023125"/>
    </source>
</evidence>
<dbReference type="Pfam" id="PF02362">
    <property type="entry name" value="B3"/>
    <property type="match status" value="1"/>
</dbReference>
<dbReference type="InterPro" id="IPR003340">
    <property type="entry name" value="B3_DNA-bd"/>
</dbReference>
<dbReference type="SUPFAM" id="SSF101936">
    <property type="entry name" value="DNA-binding pseudobarrel domain"/>
    <property type="match status" value="1"/>
</dbReference>
<reference evidence="12" key="1">
    <citation type="submission" date="2020-10" db="EMBL/GenBank/DDBJ databases">
        <authorList>
            <person name="Han B."/>
            <person name="Lu T."/>
            <person name="Zhao Q."/>
            <person name="Huang X."/>
            <person name="Zhao Y."/>
        </authorList>
    </citation>
    <scope>NUCLEOTIDE SEQUENCE</scope>
</reference>
<keyword evidence="6 9" id="KW-0804">Transcription</keyword>
<evidence type="ECO:0000256" key="8">
    <source>
        <dbReference type="ARBA" id="ARBA00023294"/>
    </source>
</evidence>
<evidence type="ECO:0000313" key="13">
    <source>
        <dbReference type="Proteomes" id="UP000604825"/>
    </source>
</evidence>
<dbReference type="PANTHER" id="PTHR31384:SF5">
    <property type="entry name" value="AUXIN RESPONSE FACTOR 3"/>
    <property type="match status" value="1"/>
</dbReference>
<evidence type="ECO:0000256" key="10">
    <source>
        <dbReference type="SAM" id="MobiDB-lite"/>
    </source>
</evidence>
<feature type="domain" description="TF-B3" evidence="11">
    <location>
        <begin position="161"/>
        <end position="263"/>
    </location>
</feature>
<evidence type="ECO:0000256" key="6">
    <source>
        <dbReference type="ARBA" id="ARBA00023163"/>
    </source>
</evidence>
<keyword evidence="4 9" id="KW-0805">Transcription regulation</keyword>
<evidence type="ECO:0000256" key="7">
    <source>
        <dbReference type="ARBA" id="ARBA00023242"/>
    </source>
</evidence>
<dbReference type="FunFam" id="2.30.30.1040:FF:000001">
    <property type="entry name" value="Auxin response factor"/>
    <property type="match status" value="1"/>
</dbReference>
<dbReference type="CDD" id="cd10017">
    <property type="entry name" value="B3_DNA"/>
    <property type="match status" value="1"/>
</dbReference>
<dbReference type="EMBL" id="CAJGYO010000017">
    <property type="protein sequence ID" value="CAD6332857.1"/>
    <property type="molecule type" value="Genomic_DNA"/>
</dbReference>
<gene>
    <name evidence="12" type="ORF">NCGR_LOCUS56955</name>
</gene>
<dbReference type="GO" id="GO:0005634">
    <property type="term" value="C:nucleus"/>
    <property type="evidence" value="ECO:0007669"/>
    <property type="project" value="UniProtKB-SubCell"/>
</dbReference>
<dbReference type="Gene3D" id="2.40.330.10">
    <property type="entry name" value="DNA-binding pseudobarrel domain"/>
    <property type="match status" value="1"/>
</dbReference>
<keyword evidence="5 9" id="KW-0238">DNA-binding</keyword>
<dbReference type="FunFam" id="2.40.330.10:FF:000001">
    <property type="entry name" value="Auxin response factor"/>
    <property type="match status" value="1"/>
</dbReference>
<dbReference type="GO" id="GO:0003677">
    <property type="term" value="F:DNA binding"/>
    <property type="evidence" value="ECO:0007669"/>
    <property type="project" value="UniProtKB-KW"/>
</dbReference>
<dbReference type="PROSITE" id="PS50863">
    <property type="entry name" value="B3"/>
    <property type="match status" value="1"/>
</dbReference>
<dbReference type="GO" id="GO:0006355">
    <property type="term" value="P:regulation of DNA-templated transcription"/>
    <property type="evidence" value="ECO:0007669"/>
    <property type="project" value="InterPro"/>
</dbReference>
<dbReference type="OrthoDB" id="624437at2759"/>
<evidence type="ECO:0000259" key="11">
    <source>
        <dbReference type="PROSITE" id="PS50863"/>
    </source>
</evidence>
<keyword evidence="7 9" id="KW-0539">Nucleus</keyword>
<feature type="compositionally biased region" description="Low complexity" evidence="10">
    <location>
        <begin position="24"/>
        <end position="33"/>
    </location>
</feature>
<comment type="subcellular location">
    <subcellularLocation>
        <location evidence="2 9">Nucleus</location>
    </subcellularLocation>
</comment>
<protein>
    <recommendedName>
        <fullName evidence="9">Auxin response factor</fullName>
    </recommendedName>
</protein>
<dbReference type="AlphaFoldDB" id="A0A811RSR5"/>
<keyword evidence="13" id="KW-1185">Reference proteome</keyword>